<dbReference type="PRINTS" id="PR00196">
    <property type="entry name" value="ANNEXIN"/>
</dbReference>
<evidence type="ECO:0000256" key="6">
    <source>
        <dbReference type="SAM" id="MobiDB-lite"/>
    </source>
</evidence>
<dbReference type="AlphaFoldDB" id="A0AAV1UNS8"/>
<keyword evidence="5" id="KW-0111">Calcium/phospholipid-binding</keyword>
<dbReference type="GO" id="GO:0005737">
    <property type="term" value="C:cytoplasm"/>
    <property type="evidence" value="ECO:0007669"/>
    <property type="project" value="TreeGrafter"/>
</dbReference>
<dbReference type="InterPro" id="IPR037104">
    <property type="entry name" value="Annexin_sf"/>
</dbReference>
<proteinExistence type="inferred from homology"/>
<dbReference type="Proteomes" id="UP001162060">
    <property type="component" value="Unassembled WGS sequence"/>
</dbReference>
<dbReference type="GO" id="GO:0001786">
    <property type="term" value="F:phosphatidylserine binding"/>
    <property type="evidence" value="ECO:0007669"/>
    <property type="project" value="TreeGrafter"/>
</dbReference>
<evidence type="ECO:0000256" key="5">
    <source>
        <dbReference type="ARBA" id="ARBA00023302"/>
    </source>
</evidence>
<dbReference type="GO" id="GO:0005886">
    <property type="term" value="C:plasma membrane"/>
    <property type="evidence" value="ECO:0007669"/>
    <property type="project" value="TreeGrafter"/>
</dbReference>
<dbReference type="PANTHER" id="PTHR10502">
    <property type="entry name" value="ANNEXIN"/>
    <property type="match status" value="1"/>
</dbReference>
<keyword evidence="3" id="KW-0106">Calcium</keyword>
<dbReference type="FunFam" id="1.10.220.10:FF:000002">
    <property type="entry name" value="Annexin"/>
    <property type="match status" value="1"/>
</dbReference>
<dbReference type="EMBL" id="CAKLBY020000217">
    <property type="protein sequence ID" value="CAK7934888.1"/>
    <property type="molecule type" value="Genomic_DNA"/>
</dbReference>
<evidence type="ECO:0008006" key="9">
    <source>
        <dbReference type="Google" id="ProtNLM"/>
    </source>
</evidence>
<reference evidence="7" key="1">
    <citation type="submission" date="2024-01" db="EMBL/GenBank/DDBJ databases">
        <authorList>
            <person name="Webb A."/>
        </authorList>
    </citation>
    <scope>NUCLEOTIDE SEQUENCE</scope>
    <source>
        <strain evidence="7">Pm1</strain>
    </source>
</reference>
<name>A0AAV1UNS8_9STRA</name>
<evidence type="ECO:0000256" key="1">
    <source>
        <dbReference type="ARBA" id="ARBA00007831"/>
    </source>
</evidence>
<accession>A0AAV1UNS8</accession>
<dbReference type="PANTHER" id="PTHR10502:SF102">
    <property type="entry name" value="ANNEXIN B11"/>
    <property type="match status" value="1"/>
</dbReference>
<dbReference type="InterPro" id="IPR001464">
    <property type="entry name" value="Annexin"/>
</dbReference>
<dbReference type="GO" id="GO:0005544">
    <property type="term" value="F:calcium-dependent phospholipid binding"/>
    <property type="evidence" value="ECO:0007669"/>
    <property type="project" value="UniProtKB-KW"/>
</dbReference>
<protein>
    <recommendedName>
        <fullName evidence="9">Annexin</fullName>
    </recommendedName>
</protein>
<gene>
    <name evidence="7" type="ORF">PM001_LOCUS20038</name>
</gene>
<keyword evidence="4" id="KW-0041">Annexin</keyword>
<keyword evidence="2" id="KW-0677">Repeat</keyword>
<dbReference type="GO" id="GO:0005509">
    <property type="term" value="F:calcium ion binding"/>
    <property type="evidence" value="ECO:0007669"/>
    <property type="project" value="InterPro"/>
</dbReference>
<evidence type="ECO:0000256" key="3">
    <source>
        <dbReference type="ARBA" id="ARBA00022837"/>
    </source>
</evidence>
<comment type="similarity">
    <text evidence="1">Belongs to the annexin family.</text>
</comment>
<dbReference type="Pfam" id="PF00191">
    <property type="entry name" value="Annexin"/>
    <property type="match status" value="3"/>
</dbReference>
<evidence type="ECO:0000313" key="8">
    <source>
        <dbReference type="Proteomes" id="UP001162060"/>
    </source>
</evidence>
<feature type="compositionally biased region" description="Polar residues" evidence="6">
    <location>
        <begin position="348"/>
        <end position="357"/>
    </location>
</feature>
<sequence length="364" mass="41684">MQRVFPQHAHDVFRGVPLVYPREIDDACERIRDATDGLGVDEKVLVQVLGSLSASDRSLLIYRYKDLYREELKDTLSRETVGDIRFLLLLLTMPLPEAEAFVLNMATSSSGTKERLLYPILLGRTNQELSVLKATYYCIFNKDLTWLMRSELSGDYREIILLALDRLQVPYDPAVHTYEQAKTDATKLHEAGEGRWGTDETSFVRILFASPREHLVLVNDIYQKKYVNDLEEAVRNEFSGYASEALVFFWYVRVTPSFLLQFRLALEPDAAIADHFERMMKGLHTDEKGLSAAVIRYHWMQPRVEQLYEKLHGRSLEERIRTDTDASYGDLLVTLLHIPASENDHSAGRSSGSGTTNEEVKQES</sequence>
<dbReference type="SMART" id="SM00335">
    <property type="entry name" value="ANX"/>
    <property type="match status" value="3"/>
</dbReference>
<dbReference type="InterPro" id="IPR018502">
    <property type="entry name" value="Annexin_repeat"/>
</dbReference>
<comment type="caution">
    <text evidence="7">The sequence shown here is derived from an EMBL/GenBank/DDBJ whole genome shotgun (WGS) entry which is preliminary data.</text>
</comment>
<organism evidence="7 8">
    <name type="scientific">Peronospora matthiolae</name>
    <dbReference type="NCBI Taxonomy" id="2874970"/>
    <lineage>
        <taxon>Eukaryota</taxon>
        <taxon>Sar</taxon>
        <taxon>Stramenopiles</taxon>
        <taxon>Oomycota</taxon>
        <taxon>Peronosporomycetes</taxon>
        <taxon>Peronosporales</taxon>
        <taxon>Peronosporaceae</taxon>
        <taxon>Peronospora</taxon>
    </lineage>
</organism>
<dbReference type="Gene3D" id="1.10.220.10">
    <property type="entry name" value="Annexin"/>
    <property type="match status" value="4"/>
</dbReference>
<feature type="region of interest" description="Disordered" evidence="6">
    <location>
        <begin position="342"/>
        <end position="364"/>
    </location>
</feature>
<evidence type="ECO:0000313" key="7">
    <source>
        <dbReference type="EMBL" id="CAK7934888.1"/>
    </source>
</evidence>
<dbReference type="PROSITE" id="PS51897">
    <property type="entry name" value="ANNEXIN_2"/>
    <property type="match status" value="3"/>
</dbReference>
<evidence type="ECO:0000256" key="4">
    <source>
        <dbReference type="ARBA" id="ARBA00023216"/>
    </source>
</evidence>
<evidence type="ECO:0000256" key="2">
    <source>
        <dbReference type="ARBA" id="ARBA00022737"/>
    </source>
</evidence>
<dbReference type="SUPFAM" id="SSF47874">
    <property type="entry name" value="Annexin"/>
    <property type="match status" value="1"/>
</dbReference>